<name>A0ACD6AQ58_AVESA</name>
<dbReference type="EnsemblPlants" id="AVESA.00010b.r2.UnG1402290.1">
    <property type="protein sequence ID" value="AVESA.00010b.r2.UnG1402290.1.CDS.1"/>
    <property type="gene ID" value="AVESA.00010b.r2.UnG1402290"/>
</dbReference>
<proteinExistence type="predicted"/>
<reference evidence="1" key="1">
    <citation type="submission" date="2025-09" db="UniProtKB">
        <authorList>
            <consortium name="EnsemblPlants"/>
        </authorList>
    </citation>
    <scope>IDENTIFICATION</scope>
</reference>
<dbReference type="Proteomes" id="UP001732700">
    <property type="component" value="Unassembled WGS sequence"/>
</dbReference>
<accession>A0ACD6AQ58</accession>
<keyword evidence="2" id="KW-1185">Reference proteome</keyword>
<sequence>MAAPLLLLGLLLIASAATADDELPHLELPGIPDSGCAHGSDAPPPQGLMDTMSTSGCGRFAALVATTPNASAVFEERVAAGGGGLTVFCPDDKAVAAFEPTFQALADKDRLAFLLRHGAAGRYGRARFAGFESVTLPTLSVAEKRHTVHAFERGDTMWLWPAWREDGVCSVASTVTKTVSWEEPNLVLHVVDAVILRVREKLDGGGEEAEAEAASGGYYLGWLHHRVPFWWVLLQQLVSTIVGGILGGTCWAGRSV</sequence>
<evidence type="ECO:0000313" key="1">
    <source>
        <dbReference type="EnsemblPlants" id="AVESA.00010b.r2.UnG1402290.1.CDS.1"/>
    </source>
</evidence>
<evidence type="ECO:0000313" key="2">
    <source>
        <dbReference type="Proteomes" id="UP001732700"/>
    </source>
</evidence>
<organism evidence="1 2">
    <name type="scientific">Avena sativa</name>
    <name type="common">Oat</name>
    <dbReference type="NCBI Taxonomy" id="4498"/>
    <lineage>
        <taxon>Eukaryota</taxon>
        <taxon>Viridiplantae</taxon>
        <taxon>Streptophyta</taxon>
        <taxon>Embryophyta</taxon>
        <taxon>Tracheophyta</taxon>
        <taxon>Spermatophyta</taxon>
        <taxon>Magnoliopsida</taxon>
        <taxon>Liliopsida</taxon>
        <taxon>Poales</taxon>
        <taxon>Poaceae</taxon>
        <taxon>BOP clade</taxon>
        <taxon>Pooideae</taxon>
        <taxon>Poodae</taxon>
        <taxon>Poeae</taxon>
        <taxon>Poeae Chloroplast Group 1 (Aveneae type)</taxon>
        <taxon>Aveninae</taxon>
        <taxon>Avena</taxon>
    </lineage>
</organism>
<protein>
    <submittedName>
        <fullName evidence="1">Uncharacterized protein</fullName>
    </submittedName>
</protein>